<comment type="caution">
    <text evidence="6">The sequence shown here is derived from an EMBL/GenBank/DDBJ whole genome shotgun (WGS) entry which is preliminary data.</text>
</comment>
<dbReference type="PROSITE" id="PS00687">
    <property type="entry name" value="ALDEHYDE_DEHYDR_GLU"/>
    <property type="match status" value="1"/>
</dbReference>
<dbReference type="SUPFAM" id="SSF53720">
    <property type="entry name" value="ALDH-like"/>
    <property type="match status" value="1"/>
</dbReference>
<evidence type="ECO:0000259" key="5">
    <source>
        <dbReference type="Pfam" id="PF00171"/>
    </source>
</evidence>
<dbReference type="OrthoDB" id="6882680at2"/>
<dbReference type="Proteomes" id="UP000319927">
    <property type="component" value="Unassembled WGS sequence"/>
</dbReference>
<dbReference type="Gene3D" id="3.40.309.10">
    <property type="entry name" value="Aldehyde Dehydrogenase, Chain A, domain 2"/>
    <property type="match status" value="1"/>
</dbReference>
<dbReference type="FunFam" id="3.40.309.10:FF:000012">
    <property type="entry name" value="Betaine aldehyde dehydrogenase"/>
    <property type="match status" value="1"/>
</dbReference>
<dbReference type="AlphaFoldDB" id="A0A561WDA0"/>
<dbReference type="Pfam" id="PF00171">
    <property type="entry name" value="Aldedh"/>
    <property type="match status" value="1"/>
</dbReference>
<evidence type="ECO:0000256" key="2">
    <source>
        <dbReference type="ARBA" id="ARBA00023002"/>
    </source>
</evidence>
<name>A0A561WDA0_9ACTN</name>
<dbReference type="InterPro" id="IPR016162">
    <property type="entry name" value="Ald_DH_N"/>
</dbReference>
<dbReference type="Gene3D" id="3.40.605.10">
    <property type="entry name" value="Aldehyde Dehydrogenase, Chain A, domain 1"/>
    <property type="match status" value="1"/>
</dbReference>
<evidence type="ECO:0000256" key="3">
    <source>
        <dbReference type="PROSITE-ProRule" id="PRU10007"/>
    </source>
</evidence>
<dbReference type="InterPro" id="IPR016163">
    <property type="entry name" value="Ald_DH_C"/>
</dbReference>
<dbReference type="PANTHER" id="PTHR11699">
    <property type="entry name" value="ALDEHYDE DEHYDROGENASE-RELATED"/>
    <property type="match status" value="1"/>
</dbReference>
<gene>
    <name evidence="6" type="ORF">FHX75_12347</name>
</gene>
<keyword evidence="2 4" id="KW-0560">Oxidoreductase</keyword>
<feature type="active site" evidence="3">
    <location>
        <position position="256"/>
    </location>
</feature>
<dbReference type="RefSeq" id="WP_154939644.1">
    <property type="nucleotide sequence ID" value="NZ_VIXA01000002.1"/>
</dbReference>
<evidence type="ECO:0000313" key="6">
    <source>
        <dbReference type="EMBL" id="TWG21831.1"/>
    </source>
</evidence>
<protein>
    <submittedName>
        <fullName evidence="6">Aldehyde dehydrogenase (NAD+)</fullName>
    </submittedName>
</protein>
<reference evidence="6 7" key="1">
    <citation type="submission" date="2019-06" db="EMBL/GenBank/DDBJ databases">
        <title>Sequencing the genomes of 1000 actinobacteria strains.</title>
        <authorList>
            <person name="Klenk H.-P."/>
        </authorList>
    </citation>
    <scope>NUCLEOTIDE SEQUENCE [LARGE SCALE GENOMIC DNA]</scope>
    <source>
        <strain evidence="6 7">DSM 102131</strain>
    </source>
</reference>
<dbReference type="GO" id="GO:0016620">
    <property type="term" value="F:oxidoreductase activity, acting on the aldehyde or oxo group of donors, NAD or NADP as acceptor"/>
    <property type="evidence" value="ECO:0007669"/>
    <property type="project" value="InterPro"/>
</dbReference>
<dbReference type="InterPro" id="IPR016161">
    <property type="entry name" value="Ald_DH/histidinol_DH"/>
</dbReference>
<feature type="domain" description="Aldehyde dehydrogenase" evidence="5">
    <location>
        <begin position="29"/>
        <end position="476"/>
    </location>
</feature>
<dbReference type="EMBL" id="VIXA01000002">
    <property type="protein sequence ID" value="TWG21831.1"/>
    <property type="molecule type" value="Genomic_DNA"/>
</dbReference>
<dbReference type="InterPro" id="IPR029510">
    <property type="entry name" value="Ald_DH_CS_GLU"/>
</dbReference>
<accession>A0A561WDA0</accession>
<evidence type="ECO:0000256" key="1">
    <source>
        <dbReference type="ARBA" id="ARBA00009986"/>
    </source>
</evidence>
<comment type="similarity">
    <text evidence="1 4">Belongs to the aldehyde dehydrogenase family.</text>
</comment>
<evidence type="ECO:0000256" key="4">
    <source>
        <dbReference type="RuleBase" id="RU003345"/>
    </source>
</evidence>
<organism evidence="6 7">
    <name type="scientific">Micromonospora palomenae</name>
    <dbReference type="NCBI Taxonomy" id="1461247"/>
    <lineage>
        <taxon>Bacteria</taxon>
        <taxon>Bacillati</taxon>
        <taxon>Actinomycetota</taxon>
        <taxon>Actinomycetes</taxon>
        <taxon>Micromonosporales</taxon>
        <taxon>Micromonosporaceae</taxon>
        <taxon>Micromonospora</taxon>
    </lineage>
</organism>
<proteinExistence type="inferred from homology"/>
<dbReference type="InterPro" id="IPR015590">
    <property type="entry name" value="Aldehyde_DH_dom"/>
</dbReference>
<dbReference type="FunFam" id="3.40.605.10:FF:000007">
    <property type="entry name" value="NAD/NADP-dependent betaine aldehyde dehydrogenase"/>
    <property type="match status" value="1"/>
</dbReference>
<keyword evidence="7" id="KW-1185">Reference proteome</keyword>
<sequence length="476" mass="51400">MFEYAPAPESRSVVDLKASYGLFVDGEFVDPTDGGTFKSINPASEEVLAEVAEAGAQDVDRAVRAARAAYEKVWGPMPGRDRAKYLYRIARIIQERSRELAVLESLDNGKPIKESRDVDLPLVAAHFFYYAGWADKLPYAGFGPDPKPVGVAAQVIPWNFPLLMLAWKIAPALAAGNTVVLKPAETTPLTALLFAEICQQAELPAGVVNIVTGAGETGRALVEHAGVDKVAFTGSTEVGRAIARSVAGTRKKLTLELGGKAANIVFDDAPVDQAVEGIVNGIFFNQGHVCCAGSRLLIQENVADRVLDSLKRRMAQLRVGDPLDKNTDIGAINSAAQLERIRELSDAGSAEGAERWSPPCELPERGFWFAPTIFTGVTQAHRIAREEIFGPVLSVLTFRTPAEAVEKANNTPYGLSAGIWTDKGSRILWMADRLRAGVVWANTFNKFDPTSPFGGYKESGYGREGGRHGLEGYLNV</sequence>
<evidence type="ECO:0000313" key="7">
    <source>
        <dbReference type="Proteomes" id="UP000319927"/>
    </source>
</evidence>